<name>A0A5C6BIR4_9PLAN</name>
<sequence>MLKHMIILSTLILVPLVCIRGVADEAPPEEKVTLLGMLLEWQYPESKFNGAEGSGAAIQGVTAIKSKAILTTPDSAEKVMDFYRKKLNVDAEGNNLGGKKGEQVKTERSILIQDVSDDRPSKLYVIAINEAKSSTTLVVSRVDGEDVTRIAWSNYREI</sequence>
<organism evidence="1 2">
    <name type="scientific">Symmachiella macrocystis</name>
    <dbReference type="NCBI Taxonomy" id="2527985"/>
    <lineage>
        <taxon>Bacteria</taxon>
        <taxon>Pseudomonadati</taxon>
        <taxon>Planctomycetota</taxon>
        <taxon>Planctomycetia</taxon>
        <taxon>Planctomycetales</taxon>
        <taxon>Planctomycetaceae</taxon>
        <taxon>Symmachiella</taxon>
    </lineage>
</organism>
<keyword evidence="2" id="KW-1185">Reference proteome</keyword>
<dbReference type="Proteomes" id="UP000320735">
    <property type="component" value="Unassembled WGS sequence"/>
</dbReference>
<proteinExistence type="predicted"/>
<protein>
    <recommendedName>
        <fullName evidence="3">DUF4252 domain-containing protein</fullName>
    </recommendedName>
</protein>
<evidence type="ECO:0000313" key="2">
    <source>
        <dbReference type="Proteomes" id="UP000320735"/>
    </source>
</evidence>
<accession>A0A5C6BIR4</accession>
<dbReference type="AlphaFoldDB" id="A0A5C6BIR4"/>
<comment type="caution">
    <text evidence="1">The sequence shown here is derived from an EMBL/GenBank/DDBJ whole genome shotgun (WGS) entry which is preliminary data.</text>
</comment>
<dbReference type="EMBL" id="SJPP01000001">
    <property type="protein sequence ID" value="TWU11925.1"/>
    <property type="molecule type" value="Genomic_DNA"/>
</dbReference>
<evidence type="ECO:0000313" key="1">
    <source>
        <dbReference type="EMBL" id="TWU11925.1"/>
    </source>
</evidence>
<gene>
    <name evidence="1" type="ORF">CA54_07370</name>
</gene>
<reference evidence="1 2" key="1">
    <citation type="submission" date="2019-02" db="EMBL/GenBank/DDBJ databases">
        <title>Deep-cultivation of Planctomycetes and their phenomic and genomic characterization uncovers novel biology.</title>
        <authorList>
            <person name="Wiegand S."/>
            <person name="Jogler M."/>
            <person name="Boedeker C."/>
            <person name="Pinto D."/>
            <person name="Vollmers J."/>
            <person name="Rivas-Marin E."/>
            <person name="Kohn T."/>
            <person name="Peeters S.H."/>
            <person name="Heuer A."/>
            <person name="Rast P."/>
            <person name="Oberbeckmann S."/>
            <person name="Bunk B."/>
            <person name="Jeske O."/>
            <person name="Meyerdierks A."/>
            <person name="Storesund J.E."/>
            <person name="Kallscheuer N."/>
            <person name="Luecker S."/>
            <person name="Lage O.M."/>
            <person name="Pohl T."/>
            <person name="Merkel B.J."/>
            <person name="Hornburger P."/>
            <person name="Mueller R.-W."/>
            <person name="Bruemmer F."/>
            <person name="Labrenz M."/>
            <person name="Spormann A.M."/>
            <person name="Op Den Camp H."/>
            <person name="Overmann J."/>
            <person name="Amann R."/>
            <person name="Jetten M.S.M."/>
            <person name="Mascher T."/>
            <person name="Medema M.H."/>
            <person name="Devos D.P."/>
            <person name="Kaster A.-K."/>
            <person name="Ovreas L."/>
            <person name="Rohde M."/>
            <person name="Galperin M.Y."/>
            <person name="Jogler C."/>
        </authorList>
    </citation>
    <scope>NUCLEOTIDE SEQUENCE [LARGE SCALE GENOMIC DNA]</scope>
    <source>
        <strain evidence="1 2">CA54</strain>
    </source>
</reference>
<evidence type="ECO:0008006" key="3">
    <source>
        <dbReference type="Google" id="ProtNLM"/>
    </source>
</evidence>